<dbReference type="Proteomes" id="UP000029228">
    <property type="component" value="Unassembled WGS sequence"/>
</dbReference>
<evidence type="ECO:0000313" key="1">
    <source>
        <dbReference type="EMBL" id="GAL22718.1"/>
    </source>
</evidence>
<reference evidence="1 2" key="2">
    <citation type="submission" date="2014-09" db="EMBL/GenBank/DDBJ databases">
        <authorList>
            <consortium name="NBRP consortium"/>
            <person name="Sawabe T."/>
            <person name="Meirelles P."/>
            <person name="Nakanishi M."/>
            <person name="Sayaka M."/>
            <person name="Hattori M."/>
            <person name="Ohkuma M."/>
        </authorList>
    </citation>
    <scope>NUCLEOTIDE SEQUENCE [LARGE SCALE GENOMIC DNA]</scope>
    <source>
        <strain evidence="2">JCM19235</strain>
    </source>
</reference>
<dbReference type="EMBL" id="BBMR01000015">
    <property type="protein sequence ID" value="GAL22718.1"/>
    <property type="molecule type" value="Genomic_DNA"/>
</dbReference>
<reference evidence="1 2" key="1">
    <citation type="submission" date="2014-09" db="EMBL/GenBank/DDBJ databases">
        <title>Vibrio maritimus JCM 19235. (C45) whole genome shotgun sequence.</title>
        <authorList>
            <person name="Sawabe T."/>
            <person name="Meirelles P."/>
            <person name="Nakanishi M."/>
            <person name="Sayaka M."/>
            <person name="Hattori M."/>
            <person name="Ohkuma M."/>
        </authorList>
    </citation>
    <scope>NUCLEOTIDE SEQUENCE [LARGE SCALE GENOMIC DNA]</scope>
    <source>
        <strain evidence="2">JCM19235</strain>
    </source>
</reference>
<name>A0A090S7D5_9VIBR</name>
<protein>
    <submittedName>
        <fullName evidence="1">Uncharacterized protein</fullName>
    </submittedName>
</protein>
<accession>A0A090S7D5</accession>
<dbReference type="AlphaFoldDB" id="A0A090S7D5"/>
<proteinExistence type="predicted"/>
<evidence type="ECO:0000313" key="2">
    <source>
        <dbReference type="Proteomes" id="UP000029228"/>
    </source>
</evidence>
<organism evidence="1 2">
    <name type="scientific">Vibrio maritimus</name>
    <dbReference type="NCBI Taxonomy" id="990268"/>
    <lineage>
        <taxon>Bacteria</taxon>
        <taxon>Pseudomonadati</taxon>
        <taxon>Pseudomonadota</taxon>
        <taxon>Gammaproteobacteria</taxon>
        <taxon>Vibrionales</taxon>
        <taxon>Vibrionaceae</taxon>
        <taxon>Vibrio</taxon>
    </lineage>
</organism>
<keyword evidence="2" id="KW-1185">Reference proteome</keyword>
<gene>
    <name evidence="1" type="ORF">JCM19235_4676</name>
</gene>
<sequence length="56" mass="6452">MMMNAEEQGMPTRLVEWTDNSDQALLTLIRTPGCSFLPVIRLMIIRLLNLLIHPLM</sequence>
<comment type="caution">
    <text evidence="1">The sequence shown here is derived from an EMBL/GenBank/DDBJ whole genome shotgun (WGS) entry which is preliminary data.</text>
</comment>